<feature type="repeat" description="PPR" evidence="3">
    <location>
        <begin position="530"/>
        <end position="564"/>
    </location>
</feature>
<comment type="caution">
    <text evidence="4">The sequence shown here is derived from an EMBL/GenBank/DDBJ whole genome shotgun (WGS) entry which is preliminary data.</text>
</comment>
<dbReference type="InterPro" id="IPR002885">
    <property type="entry name" value="PPR_rpt"/>
</dbReference>
<gene>
    <name evidence="4" type="ORF">NE237_021493</name>
</gene>
<evidence type="ECO:0000313" key="5">
    <source>
        <dbReference type="Proteomes" id="UP001141806"/>
    </source>
</evidence>
<dbReference type="PANTHER" id="PTHR47939:SF6">
    <property type="entry name" value="OS03G0168400 PROTEIN"/>
    <property type="match status" value="1"/>
</dbReference>
<dbReference type="EMBL" id="JAMYWD010000009">
    <property type="protein sequence ID" value="KAJ4961583.1"/>
    <property type="molecule type" value="Genomic_DNA"/>
</dbReference>
<feature type="repeat" description="PPR" evidence="3">
    <location>
        <begin position="495"/>
        <end position="529"/>
    </location>
</feature>
<evidence type="ECO:0000256" key="2">
    <source>
        <dbReference type="ARBA" id="ARBA00022737"/>
    </source>
</evidence>
<evidence type="ECO:0008006" key="6">
    <source>
        <dbReference type="Google" id="ProtNLM"/>
    </source>
</evidence>
<organism evidence="4 5">
    <name type="scientific">Protea cynaroides</name>
    <dbReference type="NCBI Taxonomy" id="273540"/>
    <lineage>
        <taxon>Eukaryota</taxon>
        <taxon>Viridiplantae</taxon>
        <taxon>Streptophyta</taxon>
        <taxon>Embryophyta</taxon>
        <taxon>Tracheophyta</taxon>
        <taxon>Spermatophyta</taxon>
        <taxon>Magnoliopsida</taxon>
        <taxon>Proteales</taxon>
        <taxon>Proteaceae</taxon>
        <taxon>Protea</taxon>
    </lineage>
</organism>
<dbReference type="Pfam" id="PF13041">
    <property type="entry name" value="PPR_2"/>
    <property type="match status" value="2"/>
</dbReference>
<dbReference type="OrthoDB" id="773543at2759"/>
<name>A0A9Q0HB80_9MAGN</name>
<dbReference type="InterPro" id="IPR011990">
    <property type="entry name" value="TPR-like_helical_dom_sf"/>
</dbReference>
<keyword evidence="5" id="KW-1185">Reference proteome</keyword>
<feature type="repeat" description="PPR" evidence="3">
    <location>
        <begin position="356"/>
        <end position="390"/>
    </location>
</feature>
<dbReference type="Pfam" id="PF01535">
    <property type="entry name" value="PPR"/>
    <property type="match status" value="3"/>
</dbReference>
<keyword evidence="2" id="KW-0677">Repeat</keyword>
<protein>
    <recommendedName>
        <fullName evidence="6">Pentatricopeptide repeat-containing protein</fullName>
    </recommendedName>
</protein>
<sequence>MSPLKPEYVLEILQGFVSESGEAAIEARKVELLWELFKSAANQSKEFKHLPQSHEIMASMLIQVGLLREAEILLRTLESLLFNTEILSAMVEEYAKETSELHELWKLAWRQKRLPRFKDCKALVSHLCLVGQLRKALELLESMLATYTDSSADFFNMFLEELCAKGCTIIGYILVEEVLGQGWVLDQAAYTHLIRGFCKEKRFSEAFGVLDAMLEKNIVPCVDICTVCVPHIIRSHRMEKVMALKERIFSEKPTSCLSVYSGIVKGYCKMRKVMEATLQFKQMWGKGVQPNSETYNIMVQGHCEDNNLGGALEFLASMTRNNFSLSMSSYCTLVCGNDALVTTLLHEMHEKGLLLDDVSCNFVVLSYLKCKNVSRSLEVLKSMVDKDLKPNDRSFGSTITHLCGGGELDKALEISTVMESRSWVHCSVVQNAIAVGLLSHGLNKAVDLMNIMLKKGNIPSPSSYDFLVQSLCACKALDQALDFNAEMLDKKLEPSIDTWDALVNGLCKDGQTTQAEMLLDLMLQLGQTPTQKMYHSVINKYCSENHPSKVSEFLHKMQRNGFIPYFEIHWLLISNLRNSNDNNNSERVGFLSNLLSQSSFTGKKDPNNRMC</sequence>
<dbReference type="InterPro" id="IPR050667">
    <property type="entry name" value="PPR-containing_protein"/>
</dbReference>
<dbReference type="Pfam" id="PF13812">
    <property type="entry name" value="PPR_3"/>
    <property type="match status" value="1"/>
</dbReference>
<dbReference type="Proteomes" id="UP001141806">
    <property type="component" value="Unassembled WGS sequence"/>
</dbReference>
<evidence type="ECO:0000313" key="4">
    <source>
        <dbReference type="EMBL" id="KAJ4961583.1"/>
    </source>
</evidence>
<dbReference type="PROSITE" id="PS51375">
    <property type="entry name" value="PPR"/>
    <property type="match status" value="7"/>
</dbReference>
<accession>A0A9Q0HB80</accession>
<dbReference type="AlphaFoldDB" id="A0A9Q0HB80"/>
<reference evidence="4" key="1">
    <citation type="journal article" date="2023" name="Plant J.">
        <title>The genome of the king protea, Protea cynaroides.</title>
        <authorList>
            <person name="Chang J."/>
            <person name="Duong T.A."/>
            <person name="Schoeman C."/>
            <person name="Ma X."/>
            <person name="Roodt D."/>
            <person name="Barker N."/>
            <person name="Li Z."/>
            <person name="Van de Peer Y."/>
            <person name="Mizrachi E."/>
        </authorList>
    </citation>
    <scope>NUCLEOTIDE SEQUENCE</scope>
    <source>
        <tissue evidence="4">Young leaves</tissue>
    </source>
</reference>
<feature type="repeat" description="PPR" evidence="3">
    <location>
        <begin position="256"/>
        <end position="290"/>
    </location>
</feature>
<dbReference type="Gene3D" id="1.25.40.10">
    <property type="entry name" value="Tetratricopeptide repeat domain"/>
    <property type="match status" value="4"/>
</dbReference>
<evidence type="ECO:0000256" key="3">
    <source>
        <dbReference type="PROSITE-ProRule" id="PRU00708"/>
    </source>
</evidence>
<dbReference type="PANTHER" id="PTHR47939">
    <property type="entry name" value="MEMBRANE-ASSOCIATED SALT-INDUCIBLE PROTEIN-LIKE"/>
    <property type="match status" value="1"/>
</dbReference>
<proteinExistence type="inferred from homology"/>
<feature type="repeat" description="PPR" evidence="3">
    <location>
        <begin position="460"/>
        <end position="494"/>
    </location>
</feature>
<feature type="repeat" description="PPR" evidence="3">
    <location>
        <begin position="186"/>
        <end position="220"/>
    </location>
</feature>
<evidence type="ECO:0000256" key="1">
    <source>
        <dbReference type="ARBA" id="ARBA00007626"/>
    </source>
</evidence>
<feature type="repeat" description="PPR" evidence="3">
    <location>
        <begin position="291"/>
        <end position="325"/>
    </location>
</feature>
<dbReference type="NCBIfam" id="TIGR00756">
    <property type="entry name" value="PPR"/>
    <property type="match status" value="5"/>
</dbReference>
<comment type="similarity">
    <text evidence="1">Belongs to the PPR family. P subfamily.</text>
</comment>